<keyword evidence="5 9" id="KW-0547">Nucleotide-binding</keyword>
<dbReference type="InterPro" id="IPR006001">
    <property type="entry name" value="Therm_gnt_kin"/>
</dbReference>
<dbReference type="NCBIfam" id="TIGR01313">
    <property type="entry name" value="therm_gnt_kin"/>
    <property type="match status" value="1"/>
</dbReference>
<sequence>MGAGVPLNDDDRRPWLAEIGRTLRDGAGADGGVVVACSALKRRYRDQLRSEASEVLFLHLSGDAETLSRRLAGRQHEFMPAAMLASQLAALEPLDADEQHILLDIGESPAALVEQAHHALTEPGAVRPTRTNT</sequence>
<evidence type="ECO:0000256" key="9">
    <source>
        <dbReference type="RuleBase" id="RU363066"/>
    </source>
</evidence>
<evidence type="ECO:0000256" key="4">
    <source>
        <dbReference type="ARBA" id="ARBA00022679"/>
    </source>
</evidence>
<accession>H0QQP5</accession>
<evidence type="ECO:0000256" key="8">
    <source>
        <dbReference type="ARBA" id="ARBA00048090"/>
    </source>
</evidence>
<dbReference type="STRING" id="1077972.ARGLB_083_00330"/>
<dbReference type="eggNOG" id="COG3265">
    <property type="taxonomic scope" value="Bacteria"/>
</dbReference>
<evidence type="ECO:0000256" key="1">
    <source>
        <dbReference type="ARBA" id="ARBA00004761"/>
    </source>
</evidence>
<organism evidence="10 11">
    <name type="scientific">Arthrobacter globiformis (strain ATCC 8010 / DSM 20124 / JCM 1332 / NBRC 12137 / NCIMB 8907 / NRRL B-2979 / 168)</name>
    <dbReference type="NCBI Taxonomy" id="1077972"/>
    <lineage>
        <taxon>Bacteria</taxon>
        <taxon>Bacillati</taxon>
        <taxon>Actinomycetota</taxon>
        <taxon>Actinomycetes</taxon>
        <taxon>Micrococcales</taxon>
        <taxon>Micrococcaceae</taxon>
        <taxon>Arthrobacter</taxon>
    </lineage>
</organism>
<dbReference type="InterPro" id="IPR027417">
    <property type="entry name" value="P-loop_NTPase"/>
</dbReference>
<keyword evidence="7 9" id="KW-0067">ATP-binding</keyword>
<dbReference type="Gene3D" id="3.40.50.300">
    <property type="entry name" value="P-loop containing nucleotide triphosphate hydrolases"/>
    <property type="match status" value="1"/>
</dbReference>
<comment type="similarity">
    <text evidence="2 9">Belongs to the gluconokinase GntK/GntV family.</text>
</comment>
<evidence type="ECO:0000256" key="7">
    <source>
        <dbReference type="ARBA" id="ARBA00022840"/>
    </source>
</evidence>
<name>H0QQP5_ARTG1</name>
<proteinExistence type="inferred from homology"/>
<comment type="caution">
    <text evidence="10">The sequence shown here is derived from an EMBL/GenBank/DDBJ whole genome shotgun (WGS) entry which is preliminary data.</text>
</comment>
<comment type="catalytic activity">
    <reaction evidence="8 9">
        <text>D-gluconate + ATP = 6-phospho-D-gluconate + ADP + H(+)</text>
        <dbReference type="Rhea" id="RHEA:19433"/>
        <dbReference type="ChEBI" id="CHEBI:15378"/>
        <dbReference type="ChEBI" id="CHEBI:18391"/>
        <dbReference type="ChEBI" id="CHEBI:30616"/>
        <dbReference type="ChEBI" id="CHEBI:58759"/>
        <dbReference type="ChEBI" id="CHEBI:456216"/>
        <dbReference type="EC" id="2.7.1.12"/>
    </reaction>
</comment>
<dbReference type="GO" id="GO:0005524">
    <property type="term" value="F:ATP binding"/>
    <property type="evidence" value="ECO:0007669"/>
    <property type="project" value="UniProtKB-KW"/>
</dbReference>
<protein>
    <recommendedName>
        <fullName evidence="3 9">Gluconokinase</fullName>
        <ecNumber evidence="3 9">2.7.1.12</ecNumber>
    </recommendedName>
</protein>
<dbReference type="PANTHER" id="PTHR43442:SF3">
    <property type="entry name" value="GLUCONOKINASE-RELATED"/>
    <property type="match status" value="1"/>
</dbReference>
<dbReference type="SUPFAM" id="SSF52540">
    <property type="entry name" value="P-loop containing nucleoside triphosphate hydrolases"/>
    <property type="match status" value="1"/>
</dbReference>
<evidence type="ECO:0000256" key="2">
    <source>
        <dbReference type="ARBA" id="ARBA00008420"/>
    </source>
</evidence>
<dbReference type="AlphaFoldDB" id="H0QQP5"/>
<gene>
    <name evidence="10" type="primary">gntK</name>
    <name evidence="10" type="ORF">ARGLB_083_00330</name>
</gene>
<dbReference type="EC" id="2.7.1.12" evidence="3 9"/>
<dbReference type="Proteomes" id="UP000003828">
    <property type="component" value="Unassembled WGS sequence"/>
</dbReference>
<dbReference type="CDD" id="cd02021">
    <property type="entry name" value="GntK"/>
    <property type="match status" value="1"/>
</dbReference>
<dbReference type="PANTHER" id="PTHR43442">
    <property type="entry name" value="GLUCONOKINASE-RELATED"/>
    <property type="match status" value="1"/>
</dbReference>
<evidence type="ECO:0000313" key="11">
    <source>
        <dbReference type="Proteomes" id="UP000003828"/>
    </source>
</evidence>
<evidence type="ECO:0000313" key="10">
    <source>
        <dbReference type="EMBL" id="GAB15146.1"/>
    </source>
</evidence>
<dbReference type="EMBL" id="BAEG01000083">
    <property type="protein sequence ID" value="GAB15146.1"/>
    <property type="molecule type" value="Genomic_DNA"/>
</dbReference>
<keyword evidence="11" id="KW-1185">Reference proteome</keyword>
<dbReference type="GO" id="GO:0046316">
    <property type="term" value="F:gluconokinase activity"/>
    <property type="evidence" value="ECO:0007669"/>
    <property type="project" value="UniProtKB-EC"/>
</dbReference>
<dbReference type="GO" id="GO:0005975">
    <property type="term" value="P:carbohydrate metabolic process"/>
    <property type="evidence" value="ECO:0007669"/>
    <property type="project" value="InterPro"/>
</dbReference>
<dbReference type="GO" id="GO:0005737">
    <property type="term" value="C:cytoplasm"/>
    <property type="evidence" value="ECO:0007669"/>
    <property type="project" value="TreeGrafter"/>
</dbReference>
<evidence type="ECO:0000256" key="5">
    <source>
        <dbReference type="ARBA" id="ARBA00022741"/>
    </source>
</evidence>
<reference evidence="10 11" key="1">
    <citation type="submission" date="2011-12" db="EMBL/GenBank/DDBJ databases">
        <title>Whole genome shotgun sequence of Arthrobacter globiformis NBRC 12137.</title>
        <authorList>
            <person name="Miyazawa S."/>
            <person name="Hosoyama A."/>
            <person name="Tsuchikane K."/>
            <person name="Katsumata H."/>
            <person name="Yamazaki S."/>
            <person name="Fujita N."/>
        </authorList>
    </citation>
    <scope>NUCLEOTIDE SEQUENCE [LARGE SCALE GENOMIC DNA]</scope>
    <source>
        <strain evidence="10 11">NBRC 12137</strain>
    </source>
</reference>
<keyword evidence="6 9" id="KW-0418">Kinase</keyword>
<evidence type="ECO:0000256" key="3">
    <source>
        <dbReference type="ARBA" id="ARBA00012054"/>
    </source>
</evidence>
<comment type="pathway">
    <text evidence="1">Carbohydrate acid metabolism.</text>
</comment>
<evidence type="ECO:0000256" key="6">
    <source>
        <dbReference type="ARBA" id="ARBA00022777"/>
    </source>
</evidence>
<keyword evidence="4 9" id="KW-0808">Transferase</keyword>